<dbReference type="FunCoup" id="D9Q045">
    <property type="interactions" value="96"/>
</dbReference>
<sequence>MKAEEQEGSEGFPFIIRRAREEDIDQVMEVNLASLPENYWYSFYVYVLNEWGDAFLVAEHQGKIIGYIMNRVEETHDKVLMGLENELTERPGKSEGLLDAIRRRFSESAKVGHVISIAVLAEYRRKGVGSALMQEAINVLKSKYDVDAIYLEVRVSNTPAINLYEKFGFEKVRIIKGYYRDGEDAYVMVKRLKPVQ</sequence>
<dbReference type="GO" id="GO:0004596">
    <property type="term" value="F:protein-N-terminal amino-acid acetyltransferase activity"/>
    <property type="evidence" value="ECO:0007669"/>
    <property type="project" value="InterPro"/>
</dbReference>
<feature type="domain" description="N-acetyltransferase" evidence="3">
    <location>
        <begin position="14"/>
        <end position="193"/>
    </location>
</feature>
<evidence type="ECO:0000256" key="1">
    <source>
        <dbReference type="ARBA" id="ARBA00022679"/>
    </source>
</evidence>
<dbReference type="PROSITE" id="PS51186">
    <property type="entry name" value="GNAT"/>
    <property type="match status" value="1"/>
</dbReference>
<dbReference type="NCBIfam" id="TIGR01575">
    <property type="entry name" value="rimI"/>
    <property type="match status" value="1"/>
</dbReference>
<evidence type="ECO:0000259" key="3">
    <source>
        <dbReference type="PROSITE" id="PS51186"/>
    </source>
</evidence>
<dbReference type="AlphaFoldDB" id="D9Q045"/>
<proteinExistence type="predicted"/>
<dbReference type="Proteomes" id="UP000000346">
    <property type="component" value="Chromosome"/>
</dbReference>
<dbReference type="CDD" id="cd04301">
    <property type="entry name" value="NAT_SF"/>
    <property type="match status" value="1"/>
</dbReference>
<accession>D9Q045</accession>
<gene>
    <name evidence="4" type="ordered locus">ASAC_0276</name>
</gene>
<dbReference type="PANTHER" id="PTHR23091">
    <property type="entry name" value="N-TERMINAL ACETYLTRANSFERASE"/>
    <property type="match status" value="1"/>
</dbReference>
<dbReference type="InterPro" id="IPR016181">
    <property type="entry name" value="Acyl_CoA_acyltransferase"/>
</dbReference>
<reference evidence="4 5" key="1">
    <citation type="journal article" date="2010" name="Appl. Environ. Microbiol.">
        <title>The genome sequence of the crenarchaeon Acidilobus saccharovorans supports a new order, Acidilobales, and suggests an important ecological role in terrestrial acidic hot springs.</title>
        <authorList>
            <person name="Mardanov A.V."/>
            <person name="Svetlitchnyi V.A."/>
            <person name="Beletsky A.V."/>
            <person name="Prokofeva M.I."/>
            <person name="Bonch-Osmolovskaya E.A."/>
            <person name="Ravin N.V."/>
            <person name="Skryabin K.G."/>
        </authorList>
    </citation>
    <scope>NUCLEOTIDE SEQUENCE [LARGE SCALE GENOMIC DNA]</scope>
    <source>
        <strain evidence="5">DSM 16705 / JCM 18335 / VKM B-2471 / 345-15</strain>
    </source>
</reference>
<organism evidence="4 5">
    <name type="scientific">Acidilobus saccharovorans (strain DSM 16705 / JCM 18335 / VKM B-2471 / 345-15)</name>
    <dbReference type="NCBI Taxonomy" id="666510"/>
    <lineage>
        <taxon>Archaea</taxon>
        <taxon>Thermoproteota</taxon>
        <taxon>Thermoprotei</taxon>
        <taxon>Acidilobales</taxon>
        <taxon>Acidilobaceae</taxon>
        <taxon>Acidilobus</taxon>
    </lineage>
</organism>
<dbReference type="eggNOG" id="arCOG00833">
    <property type="taxonomic scope" value="Archaea"/>
</dbReference>
<dbReference type="KEGG" id="asc:ASAC_0276"/>
<dbReference type="GO" id="GO:0031415">
    <property type="term" value="C:NatA complex"/>
    <property type="evidence" value="ECO:0007669"/>
    <property type="project" value="InterPro"/>
</dbReference>
<dbReference type="Gene3D" id="3.40.630.30">
    <property type="match status" value="1"/>
</dbReference>
<evidence type="ECO:0000256" key="2">
    <source>
        <dbReference type="ARBA" id="ARBA00023315"/>
    </source>
</evidence>
<keyword evidence="2 4" id="KW-0012">Acyltransferase</keyword>
<name>D9Q045_ACIS3</name>
<dbReference type="SUPFAM" id="SSF55729">
    <property type="entry name" value="Acyl-CoA N-acyltransferases (Nat)"/>
    <property type="match status" value="1"/>
</dbReference>
<dbReference type="EMBL" id="CP001742">
    <property type="protein sequence ID" value="ADL18683.1"/>
    <property type="molecule type" value="Genomic_DNA"/>
</dbReference>
<keyword evidence="1 4" id="KW-0808">Transferase</keyword>
<protein>
    <submittedName>
        <fullName evidence="4">N-terminal acetyltransferase</fullName>
        <ecNumber evidence="4">2.3.1.128</ecNumber>
    </submittedName>
</protein>
<dbReference type="EC" id="2.3.1.128" evidence="4"/>
<dbReference type="GeneID" id="9498499"/>
<dbReference type="InterPro" id="IPR000182">
    <property type="entry name" value="GNAT_dom"/>
</dbReference>
<dbReference type="STRING" id="666510.ASAC_0276"/>
<dbReference type="InterPro" id="IPR006464">
    <property type="entry name" value="AcTrfase_RimI/Ard1"/>
</dbReference>
<dbReference type="HOGENOM" id="CLU_013985_23_0_2"/>
<dbReference type="InterPro" id="IPR045047">
    <property type="entry name" value="Ard1-like"/>
</dbReference>
<evidence type="ECO:0000313" key="5">
    <source>
        <dbReference type="Proteomes" id="UP000000346"/>
    </source>
</evidence>
<keyword evidence="5" id="KW-1185">Reference proteome</keyword>
<evidence type="ECO:0000313" key="4">
    <source>
        <dbReference type="EMBL" id="ADL18683.1"/>
    </source>
</evidence>
<dbReference type="Pfam" id="PF00583">
    <property type="entry name" value="Acetyltransf_1"/>
    <property type="match status" value="1"/>
</dbReference>
<dbReference type="RefSeq" id="WP_013266195.1">
    <property type="nucleotide sequence ID" value="NC_014374.1"/>
</dbReference>
<dbReference type="PANTHER" id="PTHR23091:SF4">
    <property type="entry name" value="N-TERMINAL AMINO-ACID N(ALPHA)-ACETYLTRANSFERASE NATA"/>
    <property type="match status" value="1"/>
</dbReference>
<dbReference type="InParanoid" id="D9Q045"/>